<dbReference type="STRING" id="3218.A0A2K1KP17"/>
<dbReference type="AlphaFoldDB" id="A0A2K1KP17"/>
<organism evidence="2">
    <name type="scientific">Physcomitrium patens</name>
    <name type="common">Spreading-leaved earth moss</name>
    <name type="synonym">Physcomitrella patens</name>
    <dbReference type="NCBI Taxonomy" id="3218"/>
    <lineage>
        <taxon>Eukaryota</taxon>
        <taxon>Viridiplantae</taxon>
        <taxon>Streptophyta</taxon>
        <taxon>Embryophyta</taxon>
        <taxon>Bryophyta</taxon>
        <taxon>Bryophytina</taxon>
        <taxon>Bryopsida</taxon>
        <taxon>Funariidae</taxon>
        <taxon>Funariales</taxon>
        <taxon>Funariaceae</taxon>
        <taxon>Physcomitrium</taxon>
    </lineage>
</organism>
<gene>
    <name evidence="2" type="ORF">PHYPA_006404</name>
</gene>
<evidence type="ECO:0000256" key="1">
    <source>
        <dbReference type="SAM" id="MobiDB-lite"/>
    </source>
</evidence>
<evidence type="ECO:0008006" key="5">
    <source>
        <dbReference type="Google" id="ProtNLM"/>
    </source>
</evidence>
<evidence type="ECO:0000313" key="2">
    <source>
        <dbReference type="EMBL" id="PNR55507.1"/>
    </source>
</evidence>
<reference evidence="3" key="3">
    <citation type="submission" date="2020-12" db="UniProtKB">
        <authorList>
            <consortium name="EnsemblPlants"/>
        </authorList>
    </citation>
    <scope>IDENTIFICATION</scope>
</reference>
<evidence type="ECO:0000313" key="3">
    <source>
        <dbReference type="EnsemblPlants" id="Pp3c4_18120V3.1"/>
    </source>
</evidence>
<name>A0A2K1KP17_PHYPA</name>
<protein>
    <recommendedName>
        <fullName evidence="5">Reverse transcriptase Ty1/copia-type domain-containing protein</fullName>
    </recommendedName>
</protein>
<dbReference type="EMBL" id="ABEU02000004">
    <property type="protein sequence ID" value="PNR55507.1"/>
    <property type="molecule type" value="Genomic_DNA"/>
</dbReference>
<dbReference type="CDD" id="cd09272">
    <property type="entry name" value="RNase_HI_RT_Ty1"/>
    <property type="match status" value="1"/>
</dbReference>
<dbReference type="Gramene" id="Pp3c4_18120V3.1">
    <property type="protein sequence ID" value="Pp3c4_18120V3.1"/>
    <property type="gene ID" value="Pp3c4_18120"/>
</dbReference>
<feature type="compositionally biased region" description="Low complexity" evidence="1">
    <location>
        <begin position="26"/>
        <end position="38"/>
    </location>
</feature>
<reference evidence="2 4" key="2">
    <citation type="journal article" date="2018" name="Plant J.">
        <title>The Physcomitrella patens chromosome-scale assembly reveals moss genome structure and evolution.</title>
        <authorList>
            <person name="Lang D."/>
            <person name="Ullrich K.K."/>
            <person name="Murat F."/>
            <person name="Fuchs J."/>
            <person name="Jenkins J."/>
            <person name="Haas F.B."/>
            <person name="Piednoel M."/>
            <person name="Gundlach H."/>
            <person name="Van Bel M."/>
            <person name="Meyberg R."/>
            <person name="Vives C."/>
            <person name="Morata J."/>
            <person name="Symeonidi A."/>
            <person name="Hiss M."/>
            <person name="Muchero W."/>
            <person name="Kamisugi Y."/>
            <person name="Saleh O."/>
            <person name="Blanc G."/>
            <person name="Decker E.L."/>
            <person name="van Gessel N."/>
            <person name="Grimwood J."/>
            <person name="Hayes R.D."/>
            <person name="Graham S.W."/>
            <person name="Gunter L.E."/>
            <person name="McDaniel S.F."/>
            <person name="Hoernstein S.N.W."/>
            <person name="Larsson A."/>
            <person name="Li F.W."/>
            <person name="Perroud P.F."/>
            <person name="Phillips J."/>
            <person name="Ranjan P."/>
            <person name="Rokshar D.S."/>
            <person name="Rothfels C.J."/>
            <person name="Schneider L."/>
            <person name="Shu S."/>
            <person name="Stevenson D.W."/>
            <person name="Thummler F."/>
            <person name="Tillich M."/>
            <person name="Villarreal Aguilar J.C."/>
            <person name="Widiez T."/>
            <person name="Wong G.K."/>
            <person name="Wymore A."/>
            <person name="Zhang Y."/>
            <person name="Zimmer A.D."/>
            <person name="Quatrano R.S."/>
            <person name="Mayer K.F.X."/>
            <person name="Goodstein D."/>
            <person name="Casacuberta J.M."/>
            <person name="Vandepoele K."/>
            <person name="Reski R."/>
            <person name="Cuming A.C."/>
            <person name="Tuskan G.A."/>
            <person name="Maumus F."/>
            <person name="Salse J."/>
            <person name="Schmutz J."/>
            <person name="Rensing S.A."/>
        </authorList>
    </citation>
    <scope>NUCLEOTIDE SEQUENCE [LARGE SCALE GENOMIC DNA]</scope>
    <source>
        <strain evidence="3 4">cv. Gransden 2004</strain>
    </source>
</reference>
<dbReference type="InParanoid" id="A0A2K1KP17"/>
<dbReference type="PANTHER" id="PTHR11439">
    <property type="entry name" value="GAG-POL-RELATED RETROTRANSPOSON"/>
    <property type="match status" value="1"/>
</dbReference>
<dbReference type="EnsemblPlants" id="Pp3c4_18120V3.1">
    <property type="protein sequence ID" value="Pp3c4_18120V3.1"/>
    <property type="gene ID" value="Pp3c4_18120"/>
</dbReference>
<dbReference type="Proteomes" id="UP000006727">
    <property type="component" value="Chromosome 4"/>
</dbReference>
<sequence>MMFYGKGGHLQRRYSTRSESSRVHYNSNSLDSSNSSNKSRPKRNEQHCKMSNQKNIQLYVAMQFVYLKHNIALLQSHYIKALFAKFGMVKCNPNNTPIEEGLRPQNSTESNCANQEAYQCLVGSLIFYTNIQSNLAYFAEHRVFINVAKEAVWIRVLLCKLKHIKDKSTSIYCDNIGAIQLVKNSVFHALTKYIELQHYFI</sequence>
<feature type="region of interest" description="Disordered" evidence="1">
    <location>
        <begin position="1"/>
        <end position="48"/>
    </location>
</feature>
<dbReference type="PANTHER" id="PTHR11439:SF483">
    <property type="entry name" value="PEPTIDE SYNTHASE GLIP-LIKE, PUTATIVE (AFU_ORTHOLOGUE AFUA_3G12920)-RELATED"/>
    <property type="match status" value="1"/>
</dbReference>
<accession>A0A2K1KP17</accession>
<reference evidence="2 4" key="1">
    <citation type="journal article" date="2008" name="Science">
        <title>The Physcomitrella genome reveals evolutionary insights into the conquest of land by plants.</title>
        <authorList>
            <person name="Rensing S."/>
            <person name="Lang D."/>
            <person name="Zimmer A."/>
            <person name="Terry A."/>
            <person name="Salamov A."/>
            <person name="Shapiro H."/>
            <person name="Nishiyama T."/>
            <person name="Perroud P.-F."/>
            <person name="Lindquist E."/>
            <person name="Kamisugi Y."/>
            <person name="Tanahashi T."/>
            <person name="Sakakibara K."/>
            <person name="Fujita T."/>
            <person name="Oishi K."/>
            <person name="Shin-I T."/>
            <person name="Kuroki Y."/>
            <person name="Toyoda A."/>
            <person name="Suzuki Y."/>
            <person name="Hashimoto A."/>
            <person name="Yamaguchi K."/>
            <person name="Sugano A."/>
            <person name="Kohara Y."/>
            <person name="Fujiyama A."/>
            <person name="Anterola A."/>
            <person name="Aoki S."/>
            <person name="Ashton N."/>
            <person name="Barbazuk W.B."/>
            <person name="Barker E."/>
            <person name="Bennetzen J."/>
            <person name="Bezanilla M."/>
            <person name="Blankenship R."/>
            <person name="Cho S.H."/>
            <person name="Dutcher S."/>
            <person name="Estelle M."/>
            <person name="Fawcett J.A."/>
            <person name="Gundlach H."/>
            <person name="Hanada K."/>
            <person name="Heyl A."/>
            <person name="Hicks K.A."/>
            <person name="Hugh J."/>
            <person name="Lohr M."/>
            <person name="Mayer K."/>
            <person name="Melkozernov A."/>
            <person name="Murata T."/>
            <person name="Nelson D."/>
            <person name="Pils B."/>
            <person name="Prigge M."/>
            <person name="Reiss B."/>
            <person name="Renner T."/>
            <person name="Rombauts S."/>
            <person name="Rushton P."/>
            <person name="Sanderfoot A."/>
            <person name="Schween G."/>
            <person name="Shiu S.-H."/>
            <person name="Stueber K."/>
            <person name="Theodoulou F.L."/>
            <person name="Tu H."/>
            <person name="Van de Peer Y."/>
            <person name="Verrier P.J."/>
            <person name="Waters E."/>
            <person name="Wood A."/>
            <person name="Yang L."/>
            <person name="Cove D."/>
            <person name="Cuming A."/>
            <person name="Hasebe M."/>
            <person name="Lucas S."/>
            <person name="Mishler D.B."/>
            <person name="Reski R."/>
            <person name="Grigoriev I."/>
            <person name="Quatrano R.S."/>
            <person name="Boore J.L."/>
        </authorList>
    </citation>
    <scope>NUCLEOTIDE SEQUENCE [LARGE SCALE GENOMIC DNA]</scope>
    <source>
        <strain evidence="3 4">cv. Gransden 2004</strain>
    </source>
</reference>
<proteinExistence type="predicted"/>
<evidence type="ECO:0000313" key="4">
    <source>
        <dbReference type="Proteomes" id="UP000006727"/>
    </source>
</evidence>
<keyword evidence="4" id="KW-1185">Reference proteome</keyword>